<dbReference type="AlphaFoldDB" id="A0A2K8ZB96"/>
<dbReference type="KEGG" id="spir:CWM47_03110"/>
<feature type="domain" description="Response regulatory" evidence="8">
    <location>
        <begin position="2"/>
        <end position="116"/>
    </location>
</feature>
<comment type="caution">
    <text evidence="6">Lacks conserved residue(s) required for the propagation of feature annotation.</text>
</comment>
<evidence type="ECO:0000256" key="1">
    <source>
        <dbReference type="ARBA" id="ARBA00022553"/>
    </source>
</evidence>
<evidence type="ECO:0000313" key="10">
    <source>
        <dbReference type="EMBL" id="AUD07143.1"/>
    </source>
</evidence>
<gene>
    <name evidence="10" type="ORF">CWM47_03110</name>
</gene>
<evidence type="ECO:0000256" key="2">
    <source>
        <dbReference type="ARBA" id="ARBA00023012"/>
    </source>
</evidence>
<dbReference type="GO" id="GO:0032993">
    <property type="term" value="C:protein-DNA complex"/>
    <property type="evidence" value="ECO:0007669"/>
    <property type="project" value="TreeGrafter"/>
</dbReference>
<dbReference type="InterPro" id="IPR011006">
    <property type="entry name" value="CheY-like_superfamily"/>
</dbReference>
<dbReference type="InterPro" id="IPR039420">
    <property type="entry name" value="WalR-like"/>
</dbReference>
<dbReference type="PROSITE" id="PS50110">
    <property type="entry name" value="RESPONSE_REGULATORY"/>
    <property type="match status" value="1"/>
</dbReference>
<evidence type="ECO:0000256" key="3">
    <source>
        <dbReference type="ARBA" id="ARBA00023015"/>
    </source>
</evidence>
<keyword evidence="11" id="KW-1185">Reference proteome</keyword>
<dbReference type="InterPro" id="IPR016032">
    <property type="entry name" value="Sig_transdc_resp-reg_C-effctor"/>
</dbReference>
<dbReference type="OrthoDB" id="9790442at2"/>
<keyword evidence="2" id="KW-0902">Two-component regulatory system</keyword>
<dbReference type="GO" id="GO:0000976">
    <property type="term" value="F:transcription cis-regulatory region binding"/>
    <property type="evidence" value="ECO:0007669"/>
    <property type="project" value="TreeGrafter"/>
</dbReference>
<keyword evidence="1" id="KW-0597">Phosphoprotein</keyword>
<sequence>MRILIVDEDIKLAYSLKHSLKEYGFRVSIALDGATARKQVEFGGVNLVILETNLSDMSGYELCRDIRAHNHQLPIIILTTYGTIEHKLAGFDAGSDDYIVKPFEFRELLVRIKASIKRSYQSYEPGLGESTLLTMADLTLDLRTKTVNRAGNKQISVTPREFAILEYFLRNQGTVLSREEIAENVWDMPIDAGANLLNVYINSLRKKIDKDHDIKLIHTRKGIGFVMKEYTNV</sequence>
<dbReference type="InterPro" id="IPR001789">
    <property type="entry name" value="Sig_transdc_resp-reg_receiver"/>
</dbReference>
<protein>
    <submittedName>
        <fullName evidence="10">DNA-binding response regulator</fullName>
    </submittedName>
</protein>
<name>A0A2K8ZB96_9BACT</name>
<keyword evidence="5" id="KW-0804">Transcription</keyword>
<feature type="DNA-binding region" description="OmpR/PhoB-type" evidence="7">
    <location>
        <begin position="130"/>
        <end position="229"/>
    </location>
</feature>
<keyword evidence="4 7" id="KW-0238">DNA-binding</keyword>
<dbReference type="SUPFAM" id="SSF46894">
    <property type="entry name" value="C-terminal effector domain of the bipartite response regulators"/>
    <property type="match status" value="1"/>
</dbReference>
<dbReference type="Pfam" id="PF00072">
    <property type="entry name" value="Response_reg"/>
    <property type="match status" value="1"/>
</dbReference>
<dbReference type="CDD" id="cd17574">
    <property type="entry name" value="REC_OmpR"/>
    <property type="match status" value="1"/>
</dbReference>
<dbReference type="PROSITE" id="PS51755">
    <property type="entry name" value="OMPR_PHOB"/>
    <property type="match status" value="1"/>
</dbReference>
<evidence type="ECO:0000256" key="4">
    <source>
        <dbReference type="ARBA" id="ARBA00023125"/>
    </source>
</evidence>
<dbReference type="RefSeq" id="WP_100993711.1">
    <property type="nucleotide sequence ID" value="NZ_CP025096.1"/>
</dbReference>
<dbReference type="SMART" id="SM00448">
    <property type="entry name" value="REC"/>
    <property type="match status" value="1"/>
</dbReference>
<dbReference type="GO" id="GO:0006355">
    <property type="term" value="P:regulation of DNA-templated transcription"/>
    <property type="evidence" value="ECO:0007669"/>
    <property type="project" value="InterPro"/>
</dbReference>
<proteinExistence type="predicted"/>
<dbReference type="Pfam" id="PF00486">
    <property type="entry name" value="Trans_reg_C"/>
    <property type="match status" value="1"/>
</dbReference>
<dbReference type="Gene3D" id="6.10.250.690">
    <property type="match status" value="1"/>
</dbReference>
<evidence type="ECO:0000313" key="11">
    <source>
        <dbReference type="Proteomes" id="UP000232883"/>
    </source>
</evidence>
<evidence type="ECO:0000256" key="5">
    <source>
        <dbReference type="ARBA" id="ARBA00023163"/>
    </source>
</evidence>
<dbReference type="Gene3D" id="1.10.10.10">
    <property type="entry name" value="Winged helix-like DNA-binding domain superfamily/Winged helix DNA-binding domain"/>
    <property type="match status" value="1"/>
</dbReference>
<dbReference type="Gene3D" id="3.40.50.2300">
    <property type="match status" value="1"/>
</dbReference>
<dbReference type="FunFam" id="1.10.10.10:FF:000005">
    <property type="entry name" value="Two-component system response regulator"/>
    <property type="match status" value="1"/>
</dbReference>
<dbReference type="GO" id="GO:0000156">
    <property type="term" value="F:phosphorelay response regulator activity"/>
    <property type="evidence" value="ECO:0007669"/>
    <property type="project" value="TreeGrafter"/>
</dbReference>
<dbReference type="SMART" id="SM00862">
    <property type="entry name" value="Trans_reg_C"/>
    <property type="match status" value="1"/>
</dbReference>
<feature type="domain" description="OmpR/PhoB-type" evidence="9">
    <location>
        <begin position="130"/>
        <end position="229"/>
    </location>
</feature>
<evidence type="ECO:0000256" key="6">
    <source>
        <dbReference type="PROSITE-ProRule" id="PRU00169"/>
    </source>
</evidence>
<dbReference type="Proteomes" id="UP000232883">
    <property type="component" value="Chromosome"/>
</dbReference>
<accession>A0A2K8ZB96</accession>
<keyword evidence="3" id="KW-0805">Transcription regulation</keyword>
<dbReference type="GO" id="GO:0005829">
    <property type="term" value="C:cytosol"/>
    <property type="evidence" value="ECO:0007669"/>
    <property type="project" value="TreeGrafter"/>
</dbReference>
<dbReference type="InterPro" id="IPR001867">
    <property type="entry name" value="OmpR/PhoB-type_DNA-bd"/>
</dbReference>
<organism evidence="10 11">
    <name type="scientific">Spirosoma pollinicola</name>
    <dbReference type="NCBI Taxonomy" id="2057025"/>
    <lineage>
        <taxon>Bacteria</taxon>
        <taxon>Pseudomonadati</taxon>
        <taxon>Bacteroidota</taxon>
        <taxon>Cytophagia</taxon>
        <taxon>Cytophagales</taxon>
        <taxon>Cytophagaceae</taxon>
        <taxon>Spirosoma</taxon>
    </lineage>
</organism>
<evidence type="ECO:0000259" key="9">
    <source>
        <dbReference type="PROSITE" id="PS51755"/>
    </source>
</evidence>
<evidence type="ECO:0000259" key="8">
    <source>
        <dbReference type="PROSITE" id="PS50110"/>
    </source>
</evidence>
<reference evidence="10 11" key="1">
    <citation type="submission" date="2017-11" db="EMBL/GenBank/DDBJ databases">
        <title>Taxonomic description and genome sequences of Spirosoma HA7 sp. nov., isolated from pollen microhabitat of Corylus avellana.</title>
        <authorList>
            <person name="Ambika Manirajan B."/>
            <person name="Suarez C."/>
            <person name="Ratering S."/>
            <person name="Geissler-Plaum R."/>
            <person name="Cardinale M."/>
            <person name="Sylvia S."/>
        </authorList>
    </citation>
    <scope>NUCLEOTIDE SEQUENCE [LARGE SCALE GENOMIC DNA]</scope>
    <source>
        <strain evidence="10 11">HA7</strain>
    </source>
</reference>
<dbReference type="PANTHER" id="PTHR48111:SF22">
    <property type="entry name" value="REGULATOR OF RPOS"/>
    <property type="match status" value="1"/>
</dbReference>
<dbReference type="CDD" id="cd00383">
    <property type="entry name" value="trans_reg_C"/>
    <property type="match status" value="1"/>
</dbReference>
<dbReference type="EMBL" id="CP025096">
    <property type="protein sequence ID" value="AUD07143.1"/>
    <property type="molecule type" value="Genomic_DNA"/>
</dbReference>
<evidence type="ECO:0000256" key="7">
    <source>
        <dbReference type="PROSITE-ProRule" id="PRU01091"/>
    </source>
</evidence>
<dbReference type="PANTHER" id="PTHR48111">
    <property type="entry name" value="REGULATOR OF RPOS"/>
    <property type="match status" value="1"/>
</dbReference>
<dbReference type="InterPro" id="IPR036388">
    <property type="entry name" value="WH-like_DNA-bd_sf"/>
</dbReference>
<dbReference type="SUPFAM" id="SSF52172">
    <property type="entry name" value="CheY-like"/>
    <property type="match status" value="1"/>
</dbReference>